<keyword evidence="4" id="KW-1185">Reference proteome</keyword>
<dbReference type="RefSeq" id="XP_007770165.1">
    <property type="nucleotide sequence ID" value="XM_007771975.1"/>
</dbReference>
<dbReference type="OrthoDB" id="2535105at2759"/>
<protein>
    <recommendedName>
        <fullName evidence="2">DUF6534 domain-containing protein</fullName>
    </recommendedName>
</protein>
<evidence type="ECO:0000259" key="2">
    <source>
        <dbReference type="Pfam" id="PF20152"/>
    </source>
</evidence>
<gene>
    <name evidence="3" type="ORF">CONPUDRAFT_166523</name>
</gene>
<name>A0A5M3MKY6_CONPW</name>
<comment type="caution">
    <text evidence="3">The sequence shown here is derived from an EMBL/GenBank/DDBJ whole genome shotgun (WGS) entry which is preliminary data.</text>
</comment>
<dbReference type="Proteomes" id="UP000053558">
    <property type="component" value="Unassembled WGS sequence"/>
</dbReference>
<evidence type="ECO:0000313" key="3">
    <source>
        <dbReference type="EMBL" id="EIW79828.1"/>
    </source>
</evidence>
<feature type="transmembrane region" description="Helical" evidence="1">
    <location>
        <begin position="210"/>
        <end position="231"/>
    </location>
</feature>
<sequence length="447" mass="49794">MNAAAAFDPVIDVGPSLIGAFITFFFFGCMFVQTYMYSYYWRSDHWMIKVLVTLVIAMELGHLVGTTQGVWAMTIGTLEALIHPTATSSSAFSVGSNVAAILGVPIAFFTRLFFLYRFRRFSRAWTFPSLCGLLSLAHLVLGLLVWSRTVGATNPQGFREQNAMLIEAVLAIELVADTFVTGGIAYYLWDSGRSVLKTSKASKTVRQLTLWTVEAGLATTITDLIIVIAFVTMPANFLWTGIYTFQPSIYANTLLAALNSRKRLSRDRTPAHINTDSLRNLTTFTPEKRTFSFRRMMSRADWRILEKYAYRVHTLSVEASSHAQPIASVDPDVLSVVQVHSGGALLPNLRKLSVSDNDGPDGDEVPHTAAFLRNMVHFPYLFFTSSIRSLELDDVLENSLHILGAVSRAIPLLEHLSFSVWDQAGDEFLELLEDATCRIPKLVSFHL</sequence>
<keyword evidence="1" id="KW-0472">Membrane</keyword>
<reference evidence="4" key="1">
    <citation type="journal article" date="2012" name="Science">
        <title>The Paleozoic origin of enzymatic lignin decomposition reconstructed from 31 fungal genomes.</title>
        <authorList>
            <person name="Floudas D."/>
            <person name="Binder M."/>
            <person name="Riley R."/>
            <person name="Barry K."/>
            <person name="Blanchette R.A."/>
            <person name="Henrissat B."/>
            <person name="Martinez A.T."/>
            <person name="Otillar R."/>
            <person name="Spatafora J.W."/>
            <person name="Yadav J.S."/>
            <person name="Aerts A."/>
            <person name="Benoit I."/>
            <person name="Boyd A."/>
            <person name="Carlson A."/>
            <person name="Copeland A."/>
            <person name="Coutinho P.M."/>
            <person name="de Vries R.P."/>
            <person name="Ferreira P."/>
            <person name="Findley K."/>
            <person name="Foster B."/>
            <person name="Gaskell J."/>
            <person name="Glotzer D."/>
            <person name="Gorecki P."/>
            <person name="Heitman J."/>
            <person name="Hesse C."/>
            <person name="Hori C."/>
            <person name="Igarashi K."/>
            <person name="Jurgens J.A."/>
            <person name="Kallen N."/>
            <person name="Kersten P."/>
            <person name="Kohler A."/>
            <person name="Kuees U."/>
            <person name="Kumar T.K.A."/>
            <person name="Kuo A."/>
            <person name="LaButti K."/>
            <person name="Larrondo L.F."/>
            <person name="Lindquist E."/>
            <person name="Ling A."/>
            <person name="Lombard V."/>
            <person name="Lucas S."/>
            <person name="Lundell T."/>
            <person name="Martin R."/>
            <person name="McLaughlin D.J."/>
            <person name="Morgenstern I."/>
            <person name="Morin E."/>
            <person name="Murat C."/>
            <person name="Nagy L.G."/>
            <person name="Nolan M."/>
            <person name="Ohm R.A."/>
            <person name="Patyshakuliyeva A."/>
            <person name="Rokas A."/>
            <person name="Ruiz-Duenas F.J."/>
            <person name="Sabat G."/>
            <person name="Salamov A."/>
            <person name="Samejima M."/>
            <person name="Schmutz J."/>
            <person name="Slot J.C."/>
            <person name="St John F."/>
            <person name="Stenlid J."/>
            <person name="Sun H."/>
            <person name="Sun S."/>
            <person name="Syed K."/>
            <person name="Tsang A."/>
            <person name="Wiebenga A."/>
            <person name="Young D."/>
            <person name="Pisabarro A."/>
            <person name="Eastwood D.C."/>
            <person name="Martin F."/>
            <person name="Cullen D."/>
            <person name="Grigoriev I.V."/>
            <person name="Hibbett D.S."/>
        </authorList>
    </citation>
    <scope>NUCLEOTIDE SEQUENCE [LARGE SCALE GENOMIC DNA]</scope>
    <source>
        <strain evidence="4">RWD-64-598 SS2</strain>
    </source>
</reference>
<dbReference type="KEGG" id="cput:CONPUDRAFT_166523"/>
<keyword evidence="1" id="KW-1133">Transmembrane helix</keyword>
<keyword evidence="1" id="KW-0812">Transmembrane</keyword>
<evidence type="ECO:0000313" key="4">
    <source>
        <dbReference type="Proteomes" id="UP000053558"/>
    </source>
</evidence>
<feature type="transmembrane region" description="Helical" evidence="1">
    <location>
        <begin position="166"/>
        <end position="189"/>
    </location>
</feature>
<dbReference type="AlphaFoldDB" id="A0A5M3MKY6"/>
<dbReference type="EMBL" id="JH711580">
    <property type="protein sequence ID" value="EIW79828.1"/>
    <property type="molecule type" value="Genomic_DNA"/>
</dbReference>
<dbReference type="PANTHER" id="PTHR40465">
    <property type="entry name" value="CHROMOSOME 1, WHOLE GENOME SHOTGUN SEQUENCE"/>
    <property type="match status" value="1"/>
</dbReference>
<dbReference type="PANTHER" id="PTHR40465:SF1">
    <property type="entry name" value="DUF6534 DOMAIN-CONTAINING PROTEIN"/>
    <property type="match status" value="1"/>
</dbReference>
<feature type="transmembrane region" description="Helical" evidence="1">
    <location>
        <begin position="237"/>
        <end position="258"/>
    </location>
</feature>
<evidence type="ECO:0000256" key="1">
    <source>
        <dbReference type="SAM" id="Phobius"/>
    </source>
</evidence>
<feature type="domain" description="DUF6534" evidence="2">
    <location>
        <begin position="174"/>
        <end position="263"/>
    </location>
</feature>
<feature type="transmembrane region" description="Helical" evidence="1">
    <location>
        <begin position="91"/>
        <end position="114"/>
    </location>
</feature>
<dbReference type="InterPro" id="IPR045339">
    <property type="entry name" value="DUF6534"/>
</dbReference>
<feature type="transmembrane region" description="Helical" evidence="1">
    <location>
        <begin position="17"/>
        <end position="38"/>
    </location>
</feature>
<feature type="transmembrane region" description="Helical" evidence="1">
    <location>
        <begin position="126"/>
        <end position="146"/>
    </location>
</feature>
<accession>A0A5M3MKY6</accession>
<organism evidence="3 4">
    <name type="scientific">Coniophora puteana (strain RWD-64-598)</name>
    <name type="common">Brown rot fungus</name>
    <dbReference type="NCBI Taxonomy" id="741705"/>
    <lineage>
        <taxon>Eukaryota</taxon>
        <taxon>Fungi</taxon>
        <taxon>Dikarya</taxon>
        <taxon>Basidiomycota</taxon>
        <taxon>Agaricomycotina</taxon>
        <taxon>Agaricomycetes</taxon>
        <taxon>Agaricomycetidae</taxon>
        <taxon>Boletales</taxon>
        <taxon>Coniophorineae</taxon>
        <taxon>Coniophoraceae</taxon>
        <taxon>Coniophora</taxon>
    </lineage>
</organism>
<proteinExistence type="predicted"/>
<dbReference type="GeneID" id="19205565"/>
<dbReference type="Pfam" id="PF20152">
    <property type="entry name" value="DUF6534"/>
    <property type="match status" value="1"/>
</dbReference>
<feature type="transmembrane region" description="Helical" evidence="1">
    <location>
        <begin position="50"/>
        <end position="71"/>
    </location>
</feature>